<protein>
    <submittedName>
        <fullName evidence="4">60 kDa chaperonin</fullName>
    </submittedName>
</protein>
<dbReference type="InterPro" id="IPR001844">
    <property type="entry name" value="Cpn60/GroEL"/>
</dbReference>
<reference evidence="4 5" key="1">
    <citation type="journal article" date="2015" name="Nature">
        <title>rRNA introns, odd ribosomes, and small enigmatic genomes across a large radiation of phyla.</title>
        <authorList>
            <person name="Brown C.T."/>
            <person name="Hug L.A."/>
            <person name="Thomas B.C."/>
            <person name="Sharon I."/>
            <person name="Castelle C.J."/>
            <person name="Singh A."/>
            <person name="Wilkins M.J."/>
            <person name="Williams K.H."/>
            <person name="Banfield J.F."/>
        </authorList>
    </citation>
    <scope>NUCLEOTIDE SEQUENCE [LARGE SCALE GENOMIC DNA]</scope>
</reference>
<evidence type="ECO:0000256" key="3">
    <source>
        <dbReference type="SAM" id="MobiDB-lite"/>
    </source>
</evidence>
<keyword evidence="2" id="KW-0143">Chaperone</keyword>
<feature type="compositionally biased region" description="Gly residues" evidence="3">
    <location>
        <begin position="66"/>
        <end position="85"/>
    </location>
</feature>
<comment type="similarity">
    <text evidence="1">Belongs to the chaperonin (HSP60) family.</text>
</comment>
<dbReference type="EMBL" id="LCPE01000011">
    <property type="protein sequence ID" value="KKU94615.1"/>
    <property type="molecule type" value="Genomic_DNA"/>
</dbReference>
<dbReference type="GO" id="GO:0042026">
    <property type="term" value="P:protein refolding"/>
    <property type="evidence" value="ECO:0007669"/>
    <property type="project" value="InterPro"/>
</dbReference>
<comment type="caution">
    <text evidence="4">The sequence shown here is derived from an EMBL/GenBank/DDBJ whole genome shotgun (WGS) entry which is preliminary data.</text>
</comment>
<dbReference type="AlphaFoldDB" id="A0A0G1XJW5"/>
<dbReference type="GO" id="GO:0140662">
    <property type="term" value="F:ATP-dependent protein folding chaperone"/>
    <property type="evidence" value="ECO:0007669"/>
    <property type="project" value="InterPro"/>
</dbReference>
<feature type="region of interest" description="Disordered" evidence="3">
    <location>
        <begin position="59"/>
        <end position="85"/>
    </location>
</feature>
<name>A0A0G1XJW5_9BACT</name>
<evidence type="ECO:0000313" key="4">
    <source>
        <dbReference type="EMBL" id="KKU94615.1"/>
    </source>
</evidence>
<dbReference type="SUPFAM" id="SSF48592">
    <property type="entry name" value="GroEL equatorial domain-like"/>
    <property type="match status" value="1"/>
</dbReference>
<dbReference type="PATRIC" id="fig|1618365.3.peg.324"/>
<evidence type="ECO:0000256" key="2">
    <source>
        <dbReference type="ARBA" id="ARBA00023186"/>
    </source>
</evidence>
<organism evidence="4 5">
    <name type="scientific">Candidatus Amesbacteria bacterium GW2011_GWC1_48_10</name>
    <dbReference type="NCBI Taxonomy" id="1618365"/>
    <lineage>
        <taxon>Bacteria</taxon>
        <taxon>Candidatus Amesiibacteriota</taxon>
    </lineage>
</organism>
<evidence type="ECO:0000313" key="5">
    <source>
        <dbReference type="Proteomes" id="UP000034877"/>
    </source>
</evidence>
<dbReference type="Gene3D" id="1.10.560.10">
    <property type="entry name" value="GroEL-like equatorial domain"/>
    <property type="match status" value="1"/>
</dbReference>
<dbReference type="PANTHER" id="PTHR45633">
    <property type="entry name" value="60 KDA HEAT SHOCK PROTEIN, MITOCHONDRIAL"/>
    <property type="match status" value="1"/>
</dbReference>
<dbReference type="Proteomes" id="UP000034877">
    <property type="component" value="Unassembled WGS sequence"/>
</dbReference>
<feature type="non-terminal residue" evidence="4">
    <location>
        <position position="1"/>
    </location>
</feature>
<evidence type="ECO:0000256" key="1">
    <source>
        <dbReference type="ARBA" id="ARBA00006607"/>
    </source>
</evidence>
<gene>
    <name evidence="4" type="ORF">UY22_C0011G0022</name>
</gene>
<dbReference type="InterPro" id="IPR027413">
    <property type="entry name" value="GROEL-like_equatorial_sf"/>
</dbReference>
<proteinExistence type="inferred from homology"/>
<accession>A0A0G1XJW5</accession>
<sequence length="85" mass="8421">VADANQADFGVNVATGEPGSMYKFGVIDPAKVTRLALQNAASVGTMILTTEALVTEIPEKKEAPGAGAGAGMGGMGGGMGMGEDY</sequence>